<evidence type="ECO:0000256" key="2">
    <source>
        <dbReference type="SAM" id="Phobius"/>
    </source>
</evidence>
<dbReference type="Proteomes" id="UP001500467">
    <property type="component" value="Unassembled WGS sequence"/>
</dbReference>
<evidence type="ECO:0000313" key="5">
    <source>
        <dbReference type="Proteomes" id="UP001500467"/>
    </source>
</evidence>
<keyword evidence="5" id="KW-1185">Reference proteome</keyword>
<evidence type="ECO:0000259" key="3">
    <source>
        <dbReference type="Pfam" id="PF13400"/>
    </source>
</evidence>
<evidence type="ECO:0000256" key="1">
    <source>
        <dbReference type="SAM" id="MobiDB-lite"/>
    </source>
</evidence>
<comment type="caution">
    <text evidence="4">The sequence shown here is derived from an EMBL/GenBank/DDBJ whole genome shotgun (WGS) entry which is preliminary data.</text>
</comment>
<gene>
    <name evidence="4" type="ORF">GCM10009675_15500</name>
</gene>
<proteinExistence type="predicted"/>
<dbReference type="EMBL" id="BAAALM010000005">
    <property type="protein sequence ID" value="GAA1200290.1"/>
    <property type="molecule type" value="Genomic_DNA"/>
</dbReference>
<name>A0ABP4FTP2_9PSEU</name>
<feature type="region of interest" description="Disordered" evidence="1">
    <location>
        <begin position="180"/>
        <end position="248"/>
    </location>
</feature>
<dbReference type="NCBIfam" id="TIGR03816">
    <property type="entry name" value="tadE_like_DECH"/>
    <property type="match status" value="1"/>
</dbReference>
<feature type="compositionally biased region" description="Basic and acidic residues" evidence="1">
    <location>
        <begin position="8"/>
        <end position="18"/>
    </location>
</feature>
<dbReference type="InterPro" id="IPR021202">
    <property type="entry name" value="Rv3654c-like"/>
</dbReference>
<keyword evidence="2" id="KW-1133">Transmembrane helix</keyword>
<feature type="domain" description="Putative Flp pilus-assembly TadG-like N-terminal" evidence="3">
    <location>
        <begin position="77"/>
        <end position="123"/>
    </location>
</feature>
<dbReference type="InterPro" id="IPR028087">
    <property type="entry name" value="Tad_N"/>
</dbReference>
<accession>A0ABP4FTP2</accession>
<feature type="region of interest" description="Disordered" evidence="1">
    <location>
        <begin position="1"/>
        <end position="74"/>
    </location>
</feature>
<keyword evidence="2" id="KW-0812">Transmembrane</keyword>
<dbReference type="Pfam" id="PF13400">
    <property type="entry name" value="Tad"/>
    <property type="match status" value="1"/>
</dbReference>
<feature type="compositionally biased region" description="Basic and acidic residues" evidence="1">
    <location>
        <begin position="47"/>
        <end position="74"/>
    </location>
</feature>
<keyword evidence="2" id="KW-0472">Membrane</keyword>
<protein>
    <recommendedName>
        <fullName evidence="3">Putative Flp pilus-assembly TadG-like N-terminal domain-containing protein</fullName>
    </recommendedName>
</protein>
<reference evidence="5" key="1">
    <citation type="journal article" date="2019" name="Int. J. Syst. Evol. Microbiol.">
        <title>The Global Catalogue of Microorganisms (GCM) 10K type strain sequencing project: providing services to taxonomists for standard genome sequencing and annotation.</title>
        <authorList>
            <consortium name="The Broad Institute Genomics Platform"/>
            <consortium name="The Broad Institute Genome Sequencing Center for Infectious Disease"/>
            <person name="Wu L."/>
            <person name="Ma J."/>
        </authorList>
    </citation>
    <scope>NUCLEOTIDE SEQUENCE [LARGE SCALE GENOMIC DNA]</scope>
    <source>
        <strain evidence="5">JCM 13022</strain>
    </source>
</reference>
<organism evidence="4 5">
    <name type="scientific">Prauserella alba</name>
    <dbReference type="NCBI Taxonomy" id="176898"/>
    <lineage>
        <taxon>Bacteria</taxon>
        <taxon>Bacillati</taxon>
        <taxon>Actinomycetota</taxon>
        <taxon>Actinomycetes</taxon>
        <taxon>Pseudonocardiales</taxon>
        <taxon>Pseudonocardiaceae</taxon>
        <taxon>Prauserella</taxon>
    </lineage>
</organism>
<sequence length="248" mass="25465">MRFGKRSPRPERDLRERTAPPGTDAAPPGTGAAPSPDSGRQGAAARQQEEARPRDVARRRDVASPRDAAGKRDAEAGMATVWGAFAIAGLLAVAGVVWLVGHVAAVRHQAANAADLAALAAAGRVDGGMGDACRLARTVTDRMHVDLADCRVAHPDALVTVEAGGGPWLAVFGPVTARARAGPATEAEGHSDDEQRSAARGERYPPRALGADVVQKPRSGRDPPAGVRPAGAQVIATTNGTSIGGRAR</sequence>
<feature type="compositionally biased region" description="Basic and acidic residues" evidence="1">
    <location>
        <begin position="187"/>
        <end position="205"/>
    </location>
</feature>
<evidence type="ECO:0000313" key="4">
    <source>
        <dbReference type="EMBL" id="GAA1200290.1"/>
    </source>
</evidence>
<feature type="compositionally biased region" description="Low complexity" evidence="1">
    <location>
        <begin position="19"/>
        <end position="46"/>
    </location>
</feature>
<feature type="transmembrane region" description="Helical" evidence="2">
    <location>
        <begin position="81"/>
        <end position="101"/>
    </location>
</feature>